<dbReference type="NCBIfam" id="TIGR00231">
    <property type="entry name" value="small_GTP"/>
    <property type="match status" value="1"/>
</dbReference>
<protein>
    <recommendedName>
        <fullName evidence="5">GTPase HflX</fullName>
    </recommendedName>
    <alternativeName>
        <fullName evidence="5">GTP-binding protein HflX</fullName>
    </alternativeName>
</protein>
<keyword evidence="3" id="KW-0460">Magnesium</keyword>
<dbReference type="NCBIfam" id="TIGR03156">
    <property type="entry name" value="GTP_HflX"/>
    <property type="match status" value="1"/>
</dbReference>
<comment type="function">
    <text evidence="5">GTPase that associates with the 50S ribosomal subunit and may have a role during protein synthesis or ribosome biogenesis.</text>
</comment>
<dbReference type="PROSITE" id="PS51705">
    <property type="entry name" value="G_HFLX"/>
    <property type="match status" value="1"/>
</dbReference>
<dbReference type="InterPro" id="IPR025121">
    <property type="entry name" value="GTPase_HflX_N"/>
</dbReference>
<organism evidence="8 9">
    <name type="scientific">Carboxydothermus ferrireducens DSM 11255</name>
    <dbReference type="NCBI Taxonomy" id="1119529"/>
    <lineage>
        <taxon>Bacteria</taxon>
        <taxon>Bacillati</taxon>
        <taxon>Bacillota</taxon>
        <taxon>Clostridia</taxon>
        <taxon>Thermoanaerobacterales</taxon>
        <taxon>Thermoanaerobacteraceae</taxon>
        <taxon>Carboxydothermus</taxon>
    </lineage>
</organism>
<comment type="similarity">
    <text evidence="5">Belongs to the TRAFAC class OBG-HflX-like GTPase superfamily. HflX GTPase family.</text>
</comment>
<dbReference type="Gene3D" id="3.40.50.300">
    <property type="entry name" value="P-loop containing nucleotide triphosphate hydrolases"/>
    <property type="match status" value="1"/>
</dbReference>
<dbReference type="InterPro" id="IPR030394">
    <property type="entry name" value="G_HFLX_dom"/>
</dbReference>
<dbReference type="Gene3D" id="3.40.50.11060">
    <property type="entry name" value="GTPase HflX, N-terminal domain"/>
    <property type="match status" value="1"/>
</dbReference>
<feature type="domain" description="Hflx-type G" evidence="7">
    <location>
        <begin position="191"/>
        <end position="351"/>
    </location>
</feature>
<evidence type="ECO:0000313" key="8">
    <source>
        <dbReference type="EMBL" id="NYE57470.1"/>
    </source>
</evidence>
<dbReference type="PANTHER" id="PTHR10229:SF0">
    <property type="entry name" value="GTP-BINDING PROTEIN 6-RELATED"/>
    <property type="match status" value="1"/>
</dbReference>
<keyword evidence="5" id="KW-0963">Cytoplasm</keyword>
<evidence type="ECO:0000256" key="5">
    <source>
        <dbReference type="HAMAP-Rule" id="MF_00900"/>
    </source>
</evidence>
<comment type="subunit">
    <text evidence="5">Monomer. Associates with the 50S ribosomal subunit.</text>
</comment>
<dbReference type="InterPro" id="IPR016496">
    <property type="entry name" value="GTPase_HflX"/>
</dbReference>
<proteinExistence type="inferred from homology"/>
<keyword evidence="2 5" id="KW-0547">Nucleotide-binding</keyword>
<dbReference type="Gene3D" id="6.10.250.2860">
    <property type="match status" value="1"/>
</dbReference>
<dbReference type="Pfam" id="PF01926">
    <property type="entry name" value="MMR_HSR1"/>
    <property type="match status" value="1"/>
</dbReference>
<dbReference type="InterPro" id="IPR005225">
    <property type="entry name" value="Small_GTP-bd"/>
</dbReference>
<dbReference type="SUPFAM" id="SSF52540">
    <property type="entry name" value="P-loop containing nucleoside triphosphate hydrolases"/>
    <property type="match status" value="1"/>
</dbReference>
<name>A0ABX2R962_9THEO</name>
<evidence type="ECO:0000256" key="3">
    <source>
        <dbReference type="ARBA" id="ARBA00022842"/>
    </source>
</evidence>
<dbReference type="Proteomes" id="UP000604066">
    <property type="component" value="Unassembled WGS sequence"/>
</dbReference>
<feature type="coiled-coil region" evidence="6">
    <location>
        <begin position="157"/>
        <end position="184"/>
    </location>
</feature>
<keyword evidence="4 5" id="KW-0342">GTP-binding</keyword>
<reference evidence="8 9" key="1">
    <citation type="submission" date="2020-07" db="EMBL/GenBank/DDBJ databases">
        <title>Genomic Encyclopedia of Type Strains, Phase III (KMG-III): the genomes of soil and plant-associated and newly described type strains.</title>
        <authorList>
            <person name="Whitman W."/>
        </authorList>
    </citation>
    <scope>NUCLEOTIDE SEQUENCE [LARGE SCALE GENOMIC DNA]</scope>
    <source>
        <strain evidence="8 9">DSM 11255</strain>
    </source>
</reference>
<dbReference type="PRINTS" id="PR00326">
    <property type="entry name" value="GTP1OBG"/>
</dbReference>
<dbReference type="InterPro" id="IPR042108">
    <property type="entry name" value="GTPase_HflX_N_sf"/>
</dbReference>
<gene>
    <name evidence="5" type="primary">hflX</name>
    <name evidence="8" type="ORF">HDG70_001185</name>
</gene>
<dbReference type="CDD" id="cd01878">
    <property type="entry name" value="HflX"/>
    <property type="match status" value="1"/>
</dbReference>
<evidence type="ECO:0000259" key="7">
    <source>
        <dbReference type="PROSITE" id="PS51705"/>
    </source>
</evidence>
<keyword evidence="6" id="KW-0175">Coiled coil</keyword>
<evidence type="ECO:0000313" key="9">
    <source>
        <dbReference type="Proteomes" id="UP000604066"/>
    </source>
</evidence>
<dbReference type="InterPro" id="IPR006073">
    <property type="entry name" value="GTP-bd"/>
</dbReference>
<dbReference type="HAMAP" id="MF_00900">
    <property type="entry name" value="GTPase_HflX"/>
    <property type="match status" value="1"/>
</dbReference>
<keyword evidence="1" id="KW-0479">Metal-binding</keyword>
<dbReference type="InterPro" id="IPR027417">
    <property type="entry name" value="P-loop_NTPase"/>
</dbReference>
<evidence type="ECO:0000256" key="2">
    <source>
        <dbReference type="ARBA" id="ARBA00022741"/>
    </source>
</evidence>
<dbReference type="PIRSF" id="PIRSF006809">
    <property type="entry name" value="GTP-binding_hflX_prd"/>
    <property type="match status" value="1"/>
</dbReference>
<dbReference type="Pfam" id="PF13167">
    <property type="entry name" value="GTP-bdg_N"/>
    <property type="match status" value="1"/>
</dbReference>
<dbReference type="InterPro" id="IPR032305">
    <property type="entry name" value="GTP-bd_M"/>
</dbReference>
<dbReference type="RefSeq" id="WP_051250141.1">
    <property type="nucleotide sequence ID" value="NZ_ATYG01000009.1"/>
</dbReference>
<evidence type="ECO:0000256" key="6">
    <source>
        <dbReference type="SAM" id="Coils"/>
    </source>
</evidence>
<comment type="caution">
    <text evidence="8">The sequence shown here is derived from an EMBL/GenBank/DDBJ whole genome shotgun (WGS) entry which is preliminary data.</text>
</comment>
<evidence type="ECO:0000256" key="4">
    <source>
        <dbReference type="ARBA" id="ARBA00023134"/>
    </source>
</evidence>
<dbReference type="EMBL" id="JACCBS010000002">
    <property type="protein sequence ID" value="NYE57470.1"/>
    <property type="molecule type" value="Genomic_DNA"/>
</dbReference>
<keyword evidence="9" id="KW-1185">Reference proteome</keyword>
<dbReference type="Pfam" id="PF16360">
    <property type="entry name" value="GTP-bdg_M"/>
    <property type="match status" value="1"/>
</dbReference>
<dbReference type="PANTHER" id="PTHR10229">
    <property type="entry name" value="GTP-BINDING PROTEIN HFLX"/>
    <property type="match status" value="1"/>
</dbReference>
<accession>A0ABX2R962</accession>
<sequence length="414" mass="46384">MEKALVAFLVENLKKFPYQKEEFLALLKTRGIEAVDIISQRLEHPVPATYFGYGKVQEIGELLKKHNLNLLAVGGDLTPTQAKNLEEILEVTVVDRTQIILEIFAEHAHTHEGKIQVELARLMYNLPRITGLGRVLSRLGGGIGTRGPGETKLEVLRRTIRKRIAELRRELKEIEQNREVKRSRRLEAGVPIVVLVGYTNAGKSTLLNALTGAGVLAEDKLFATLDPTVRKLTLPGGQKLLLIDTVGFIENMPPLIKEAFKSTLEVVHEAELILHVVDGANPYREEQEAVVEKILTEMKVRVPVITVYNKADLLPEPVLFLGKRAVAISARTGYNMELLLKLIEENLFWQEVTVKAVLPFAQAFKIGDLKENLKLINLEYLPEGIEVTVAGPRERIARYLGREKLEESNGEKPV</sequence>
<comment type="subcellular location">
    <subcellularLocation>
        <location evidence="5">Cytoplasm</location>
    </subcellularLocation>
    <text evidence="5">May associate with membranes.</text>
</comment>
<evidence type="ECO:0000256" key="1">
    <source>
        <dbReference type="ARBA" id="ARBA00022723"/>
    </source>
</evidence>